<sequence length="531" mass="54647">MSPAVHSWPVIRLTIGEGEIVADANGDVLTYPVLDDTSAADVAADAAAEACRRLSLTACRVQGLTEDGEVYEMVVDAELGTLEERENTTSTGTAGGTGAGRGSGSTRSGSTTARRRTPARRKAVLWGSAGVLAATVGFSAFYTLQDSTAEPVATVFTPPPAQLPVPAPAGWDTYGDWTTPMTGSTVRAILDSSGQPVSVDGSKLIGHDPRTGVERWTRTAPFRVAQLAMFTLDGQSRVAAAAARELVLFGDGADPIRVDVPKDGTIVLDGGTAPRVDLPDKRTLIVAADGSTSVRVVPAAAEPIEALGDDLVAADTRSGRIWRVTQDSAALPAPAKLPAPSVGAELVTVLGSVNGTVVAAWKTNNNTTTTTIGFYALGDAADATEATQVGIVDVEGTDIATSDIQVDRENGLLMAGTLLVDVDAKQAHRLPGAGKLAAGYAWVTTNTEQLRINTQGVTETTTDTARAAIPDVITEDGKAITRAEGSSDGLLYALTQVAPRPTATPTPTSAPTSDPTSAPSPTSTVSPKENP</sequence>
<gene>
    <name evidence="3" type="ORF">FQ377_14225</name>
</gene>
<dbReference type="AlphaFoldDB" id="A0A5D0XIA8"/>
<feature type="region of interest" description="Disordered" evidence="1">
    <location>
        <begin position="495"/>
        <end position="531"/>
    </location>
</feature>
<dbReference type="Proteomes" id="UP000323410">
    <property type="component" value="Unassembled WGS sequence"/>
</dbReference>
<proteinExistence type="predicted"/>
<feature type="compositionally biased region" description="Gly residues" evidence="1">
    <location>
        <begin position="93"/>
        <end position="103"/>
    </location>
</feature>
<organism evidence="3 4">
    <name type="scientific">Arthrobacter echini</name>
    <dbReference type="NCBI Taxonomy" id="1529066"/>
    <lineage>
        <taxon>Bacteria</taxon>
        <taxon>Bacillati</taxon>
        <taxon>Actinomycetota</taxon>
        <taxon>Actinomycetes</taxon>
        <taxon>Micrococcales</taxon>
        <taxon>Micrococcaceae</taxon>
        <taxon>Arthrobacter</taxon>
    </lineage>
</organism>
<feature type="transmembrane region" description="Helical" evidence="2">
    <location>
        <begin position="123"/>
        <end position="144"/>
    </location>
</feature>
<keyword evidence="4" id="KW-1185">Reference proteome</keyword>
<dbReference type="EMBL" id="VSLD01000014">
    <property type="protein sequence ID" value="TYC96187.1"/>
    <property type="molecule type" value="Genomic_DNA"/>
</dbReference>
<protein>
    <submittedName>
        <fullName evidence="3">Uncharacterized protein</fullName>
    </submittedName>
</protein>
<dbReference type="RefSeq" id="WP_148601841.1">
    <property type="nucleotide sequence ID" value="NZ_VSLD01000014.1"/>
</dbReference>
<evidence type="ECO:0000256" key="2">
    <source>
        <dbReference type="SAM" id="Phobius"/>
    </source>
</evidence>
<dbReference type="OrthoDB" id="4901221at2"/>
<comment type="caution">
    <text evidence="3">The sequence shown here is derived from an EMBL/GenBank/DDBJ whole genome shotgun (WGS) entry which is preliminary data.</text>
</comment>
<evidence type="ECO:0000313" key="3">
    <source>
        <dbReference type="EMBL" id="TYC96187.1"/>
    </source>
</evidence>
<feature type="compositionally biased region" description="Low complexity" evidence="1">
    <location>
        <begin position="498"/>
        <end position="531"/>
    </location>
</feature>
<evidence type="ECO:0000256" key="1">
    <source>
        <dbReference type="SAM" id="MobiDB-lite"/>
    </source>
</evidence>
<reference evidence="3 4" key="1">
    <citation type="submission" date="2019-08" db="EMBL/GenBank/DDBJ databases">
        <title>Genone of Arthrobacter echini P9.</title>
        <authorList>
            <person name="Bowman J.P."/>
        </authorList>
    </citation>
    <scope>NUCLEOTIDE SEQUENCE [LARGE SCALE GENOMIC DNA]</scope>
    <source>
        <strain evidence="3 4">P9</strain>
    </source>
</reference>
<keyword evidence="2" id="KW-0472">Membrane</keyword>
<accession>A0A5D0XIA8</accession>
<feature type="region of interest" description="Disordered" evidence="1">
    <location>
        <begin position="81"/>
        <end position="120"/>
    </location>
</feature>
<evidence type="ECO:0000313" key="4">
    <source>
        <dbReference type="Proteomes" id="UP000323410"/>
    </source>
</evidence>
<name>A0A5D0XIA8_9MICC</name>
<keyword evidence="2" id="KW-0812">Transmembrane</keyword>
<keyword evidence="2" id="KW-1133">Transmembrane helix</keyword>